<evidence type="ECO:0000256" key="3">
    <source>
        <dbReference type="ARBA" id="ARBA00023295"/>
    </source>
</evidence>
<dbReference type="GO" id="GO:0008422">
    <property type="term" value="F:beta-glucosidase activity"/>
    <property type="evidence" value="ECO:0007669"/>
    <property type="project" value="TreeGrafter"/>
</dbReference>
<reference evidence="8" key="1">
    <citation type="submission" date="2016-10" db="EMBL/GenBank/DDBJ databases">
        <authorList>
            <person name="Varghese N."/>
            <person name="Submissions S."/>
        </authorList>
    </citation>
    <scope>NUCLEOTIDE SEQUENCE [LARGE SCALE GENOMIC DNA]</scope>
    <source>
        <strain evidence="8">DSM 2179</strain>
    </source>
</reference>
<dbReference type="RefSeq" id="WP_091834708.1">
    <property type="nucleotide sequence ID" value="NZ_FNZK01000022.1"/>
</dbReference>
<keyword evidence="3 6" id="KW-0326">Glycosidase</keyword>
<accession>A0A1H7CH60</accession>
<dbReference type="Gene3D" id="3.20.20.80">
    <property type="entry name" value="Glycosidases"/>
    <property type="match status" value="1"/>
</dbReference>
<dbReference type="PROSITE" id="PS00653">
    <property type="entry name" value="GLYCOSYL_HYDROL_F1_2"/>
    <property type="match status" value="1"/>
</dbReference>
<evidence type="ECO:0000313" key="8">
    <source>
        <dbReference type="Proteomes" id="UP000199662"/>
    </source>
</evidence>
<sequence>MTTTFPKDFLWGGAVAANQCEGAYLEDDKGLNISDVLPGGSDRFAHIVAEIDEENYYPSHEAVDFYHHYKEDVKLMAEMGFKCFRTSISWARIFPTGEETEPNEKGLRFYDELFDACLKYGIEPVITISHYETPLYLAQKYNGWASRKLIPLFEHYCETIFKRYKSKVKYWMTFNEINNTLRLPYLAAAIDIKNNDTSWFGDAFQASHNMFVANAKAVKLCHELMPNARIGCMLSLSNVYPNTCKPEDIFETYNFRRRSLFYSDVMMRGKYPGYSLRMMEGMGVKLDIRTGELELIAKYTNDYLGFSYYRTSNFASNVEMKYNTGGSVGIDNPYLEKSDWGWAIDPIGFRYTCNELYDRYQKPIFVVENGLGTVDTIAADGSIYDLDRMKYLAKHVAALREAIADGCDILGYTWWGPFDIVSAGTGEMKKRYGFIYVDKDNDGNGTLKRRKKASFDYYKKIISTNGADLALPEK</sequence>
<dbReference type="PRINTS" id="PR00131">
    <property type="entry name" value="GLHYDRLASE1"/>
</dbReference>
<dbReference type="AlphaFoldDB" id="A0A1H7CH60"/>
<keyword evidence="2 6" id="KW-0378">Hydrolase</keyword>
<keyword evidence="8" id="KW-1185">Reference proteome</keyword>
<dbReference type="GO" id="GO:0016052">
    <property type="term" value="P:carbohydrate catabolic process"/>
    <property type="evidence" value="ECO:0007669"/>
    <property type="project" value="TreeGrafter"/>
</dbReference>
<dbReference type="Pfam" id="PF00232">
    <property type="entry name" value="Glyco_hydro_1"/>
    <property type="match status" value="1"/>
</dbReference>
<dbReference type="InterPro" id="IPR033132">
    <property type="entry name" value="GH_1_N_CS"/>
</dbReference>
<organism evidence="7 8">
    <name type="scientific">Propionispira arboris</name>
    <dbReference type="NCBI Taxonomy" id="84035"/>
    <lineage>
        <taxon>Bacteria</taxon>
        <taxon>Bacillati</taxon>
        <taxon>Bacillota</taxon>
        <taxon>Negativicutes</taxon>
        <taxon>Selenomonadales</taxon>
        <taxon>Selenomonadaceae</taxon>
        <taxon>Propionispira</taxon>
    </lineage>
</organism>
<dbReference type="PANTHER" id="PTHR10353">
    <property type="entry name" value="GLYCOSYL HYDROLASE"/>
    <property type="match status" value="1"/>
</dbReference>
<dbReference type="EMBL" id="FNZK01000022">
    <property type="protein sequence ID" value="SEJ89049.1"/>
    <property type="molecule type" value="Genomic_DNA"/>
</dbReference>
<protein>
    <submittedName>
        <fullName evidence="7">6-phospho-beta-glucosidase</fullName>
    </submittedName>
</protein>
<evidence type="ECO:0000313" key="7">
    <source>
        <dbReference type="EMBL" id="SEJ89049.1"/>
    </source>
</evidence>
<proteinExistence type="inferred from homology"/>
<dbReference type="PROSITE" id="PS00572">
    <property type="entry name" value="GLYCOSYL_HYDROL_F1_1"/>
    <property type="match status" value="1"/>
</dbReference>
<dbReference type="GO" id="GO:0005829">
    <property type="term" value="C:cytosol"/>
    <property type="evidence" value="ECO:0007669"/>
    <property type="project" value="TreeGrafter"/>
</dbReference>
<dbReference type="FunFam" id="3.20.20.80:FF:000004">
    <property type="entry name" value="Beta-glucosidase 6-phospho-beta-glucosidase"/>
    <property type="match status" value="1"/>
</dbReference>
<evidence type="ECO:0000256" key="1">
    <source>
        <dbReference type="ARBA" id="ARBA00010838"/>
    </source>
</evidence>
<evidence type="ECO:0000256" key="6">
    <source>
        <dbReference type="RuleBase" id="RU004468"/>
    </source>
</evidence>
<dbReference type="InterPro" id="IPR018120">
    <property type="entry name" value="Glyco_hydro_1_AS"/>
</dbReference>
<dbReference type="SUPFAM" id="SSF51445">
    <property type="entry name" value="(Trans)glycosidases"/>
    <property type="match status" value="1"/>
</dbReference>
<comment type="similarity">
    <text evidence="1 5">Belongs to the glycosyl hydrolase 1 family.</text>
</comment>
<dbReference type="InterPro" id="IPR001360">
    <property type="entry name" value="Glyco_hydro_1"/>
</dbReference>
<name>A0A1H7CH60_9FIRM</name>
<dbReference type="Proteomes" id="UP000199662">
    <property type="component" value="Unassembled WGS sequence"/>
</dbReference>
<evidence type="ECO:0000256" key="4">
    <source>
        <dbReference type="PROSITE-ProRule" id="PRU10055"/>
    </source>
</evidence>
<evidence type="ECO:0000256" key="5">
    <source>
        <dbReference type="RuleBase" id="RU003690"/>
    </source>
</evidence>
<evidence type="ECO:0000256" key="2">
    <source>
        <dbReference type="ARBA" id="ARBA00022801"/>
    </source>
</evidence>
<dbReference type="STRING" id="84035.SAMN05660742_12218"/>
<feature type="active site" description="Nucleophile" evidence="4">
    <location>
        <position position="368"/>
    </location>
</feature>
<dbReference type="PANTHER" id="PTHR10353:SF296">
    <property type="entry name" value="6-PHOSPHO-BETA-GLUCOSIDASE"/>
    <property type="match status" value="1"/>
</dbReference>
<dbReference type="InterPro" id="IPR017853">
    <property type="entry name" value="GH"/>
</dbReference>
<gene>
    <name evidence="7" type="ORF">SAMN05660742_12218</name>
</gene>